<sequence>MVASPKSAPSHTTHSSTITATISTASPRHTLGATSERSTNSHNTTSADKPAAVSTAAKCKINVEFTTLVEENALITGAEKNGTAPRKPAVNHNPSRAAAGLTSAHSHTAASSASCNGANQNITAALCNGKAATATPAASNPHTNAANIRCGRGGCAADNAVAKKSGSQKQRTNNEKNRLMVNP</sequence>
<feature type="region of interest" description="Disordered" evidence="1">
    <location>
        <begin position="159"/>
        <end position="183"/>
    </location>
</feature>
<feature type="region of interest" description="Disordered" evidence="1">
    <location>
        <begin position="79"/>
        <end position="105"/>
    </location>
</feature>
<evidence type="ECO:0000313" key="2">
    <source>
        <dbReference type="EMBL" id="SUX23206.1"/>
    </source>
</evidence>
<proteinExistence type="predicted"/>
<gene>
    <name evidence="2" type="ORF">NCTC13294_01449</name>
</gene>
<keyword evidence="3" id="KW-1185">Reference proteome</keyword>
<organism evidence="2 3">
    <name type="scientific">Cardiobacterium valvarum</name>
    <dbReference type="NCBI Taxonomy" id="194702"/>
    <lineage>
        <taxon>Bacteria</taxon>
        <taxon>Pseudomonadati</taxon>
        <taxon>Pseudomonadota</taxon>
        <taxon>Gammaproteobacteria</taxon>
        <taxon>Cardiobacteriales</taxon>
        <taxon>Cardiobacteriaceae</taxon>
        <taxon>Cardiobacterium</taxon>
    </lineage>
</organism>
<reference evidence="2 3" key="1">
    <citation type="submission" date="2018-06" db="EMBL/GenBank/DDBJ databases">
        <authorList>
            <consortium name="Pathogen Informatics"/>
            <person name="Doyle S."/>
        </authorList>
    </citation>
    <scope>NUCLEOTIDE SEQUENCE [LARGE SCALE GENOMIC DNA]</scope>
    <source>
        <strain evidence="2 3">NCTC13294</strain>
    </source>
</reference>
<dbReference type="AlphaFoldDB" id="A0A381E903"/>
<evidence type="ECO:0000256" key="1">
    <source>
        <dbReference type="SAM" id="MobiDB-lite"/>
    </source>
</evidence>
<protein>
    <submittedName>
        <fullName evidence="2">Uncharacterized protein</fullName>
    </submittedName>
</protein>
<dbReference type="Proteomes" id="UP000254572">
    <property type="component" value="Unassembled WGS sequence"/>
</dbReference>
<feature type="compositionally biased region" description="Polar residues" evidence="1">
    <location>
        <begin position="32"/>
        <end position="47"/>
    </location>
</feature>
<feature type="compositionally biased region" description="Low complexity" evidence="1">
    <location>
        <begin position="7"/>
        <end position="27"/>
    </location>
</feature>
<dbReference type="EMBL" id="UFUW01000001">
    <property type="protein sequence ID" value="SUX23206.1"/>
    <property type="molecule type" value="Genomic_DNA"/>
</dbReference>
<accession>A0A381E903</accession>
<feature type="region of interest" description="Disordered" evidence="1">
    <location>
        <begin position="1"/>
        <end position="52"/>
    </location>
</feature>
<evidence type="ECO:0000313" key="3">
    <source>
        <dbReference type="Proteomes" id="UP000254572"/>
    </source>
</evidence>
<name>A0A381E903_9GAMM</name>
<feature type="compositionally biased region" description="Basic and acidic residues" evidence="1">
    <location>
        <begin position="172"/>
        <end position="183"/>
    </location>
</feature>